<dbReference type="GO" id="GO:0071567">
    <property type="term" value="F:deUFMylase activity"/>
    <property type="evidence" value="ECO:0007669"/>
    <property type="project" value="TreeGrafter"/>
</dbReference>
<dbReference type="AlphaFoldDB" id="A0AAN7VDA3"/>
<evidence type="ECO:0000259" key="9">
    <source>
        <dbReference type="Pfam" id="PF20908"/>
    </source>
</evidence>
<keyword evidence="5" id="KW-0788">Thiol protease</keyword>
<keyword evidence="3" id="KW-0833">Ubl conjugation pathway</keyword>
<evidence type="ECO:0000256" key="2">
    <source>
        <dbReference type="ARBA" id="ARBA00022670"/>
    </source>
</evidence>
<keyword evidence="12" id="KW-1185">Reference proteome</keyword>
<evidence type="ECO:0000259" key="8">
    <source>
        <dbReference type="Pfam" id="PF07910"/>
    </source>
</evidence>
<evidence type="ECO:0000313" key="12">
    <source>
        <dbReference type="Proteomes" id="UP001329430"/>
    </source>
</evidence>
<evidence type="ECO:0000313" key="11">
    <source>
        <dbReference type="EMBL" id="KAK5643406.1"/>
    </source>
</evidence>
<dbReference type="InterPro" id="IPR012462">
    <property type="entry name" value="UFSP1/2_DUB_cat"/>
</dbReference>
<evidence type="ECO:0000256" key="7">
    <source>
        <dbReference type="ARBA" id="ARBA00073264"/>
    </source>
</evidence>
<evidence type="ECO:0000256" key="5">
    <source>
        <dbReference type="ARBA" id="ARBA00022807"/>
    </source>
</evidence>
<evidence type="ECO:0000256" key="6">
    <source>
        <dbReference type="ARBA" id="ARBA00057559"/>
    </source>
</evidence>
<keyword evidence="4" id="KW-0378">Hydrolase</keyword>
<dbReference type="Pfam" id="PF20908">
    <property type="entry name" value="UfSP2_N"/>
    <property type="match status" value="1"/>
</dbReference>
<keyword evidence="2" id="KW-0645">Protease</keyword>
<evidence type="ECO:0000256" key="4">
    <source>
        <dbReference type="ARBA" id="ARBA00022801"/>
    </source>
</evidence>
<dbReference type="GO" id="GO:0005634">
    <property type="term" value="C:nucleus"/>
    <property type="evidence" value="ECO:0007669"/>
    <property type="project" value="TreeGrafter"/>
</dbReference>
<dbReference type="GO" id="GO:0006508">
    <property type="term" value="P:proteolysis"/>
    <property type="evidence" value="ECO:0007669"/>
    <property type="project" value="UniProtKB-KW"/>
</dbReference>
<evidence type="ECO:0000259" key="10">
    <source>
        <dbReference type="Pfam" id="PF26560"/>
    </source>
</evidence>
<dbReference type="Pfam" id="PF26560">
    <property type="entry name" value="UFSP2_MPN_insect"/>
    <property type="match status" value="1"/>
</dbReference>
<evidence type="ECO:0000256" key="1">
    <source>
        <dbReference type="ARBA" id="ARBA00008552"/>
    </source>
</evidence>
<dbReference type="PANTHER" id="PTHR48153:SF2">
    <property type="entry name" value="UFM1-SPECIFIC PROTEASE 2"/>
    <property type="match status" value="1"/>
</dbReference>
<dbReference type="Proteomes" id="UP001329430">
    <property type="component" value="Chromosome 5"/>
</dbReference>
<accession>A0AAN7VDA3</accession>
<dbReference type="InterPro" id="IPR038765">
    <property type="entry name" value="Papain-like_cys_pep_sf"/>
</dbReference>
<name>A0AAN7VDA3_9COLE</name>
<feature type="domain" description="UFSP2 second" evidence="9">
    <location>
        <begin position="153"/>
        <end position="373"/>
    </location>
</feature>
<dbReference type="PANTHER" id="PTHR48153">
    <property type="entry name" value="UFM1-SPECIFIC PROTEASE 2"/>
    <property type="match status" value="1"/>
</dbReference>
<sequence>MPPKLTVSQNVINRLKNVHEKLAGNLYGVIHKNTLLIIGVNINDHQQDSDIINGFPTGIDIYGVVSVGNRTLEEDEVKRITGDVDVTDTPLYMSCILGPAQNVIETFFTINNQLEKTSYEIISEKDIYSQFVHIRLITELPFVSGISPQLIKDSFSNLRKQLINGQVVFNIPKTNIFLMGVECEENVLLGLTGDPTVGEICKKSTAFEEGYTSNLKKKKDVIEMDFLRMVMMKKATRDSEVDFKIHTPVVHIDKCISEMVKVTLKVDTLVIVHKHKKLVTLYSLLVESCCRFLRLLEGIMVNNVKLCNGDNSYISPLETFHFFPELCGHFITRTFIKNESEELREKTRRLLHKQLLLPLNQPLFRTGNRFIFDGDAQGGGILINPHENLNPIKNGGEIALVKGKYRYYHYCQNNMDDNGWGCAYRSLQTLASWFLLQGYTDREVPSFQDIQKCLVDIGDKPSNFLGSKQWIGSTEVNFVLNSLLNITSKILYVSSGEDMASKGPELVYHFKNHGSPVMIGGGVFAHTILGVDYNNLSGEIKFLILDPHYTGSEDLDIILKKGWCGWKGVKFWDKTAYYNMCLPQVPTCI</sequence>
<dbReference type="InterPro" id="IPR049387">
    <property type="entry name" value="UFSP2-like_2nd"/>
</dbReference>
<gene>
    <name evidence="11" type="ORF">RI129_007251</name>
</gene>
<dbReference type="InterPro" id="IPR058757">
    <property type="entry name" value="UFSP2_MPN_N"/>
</dbReference>
<reference evidence="11 12" key="1">
    <citation type="journal article" date="2024" name="Insects">
        <title>An Improved Chromosome-Level Genome Assembly of the Firefly Pyrocoelia pectoralis.</title>
        <authorList>
            <person name="Fu X."/>
            <person name="Meyer-Rochow V.B."/>
            <person name="Ballantyne L."/>
            <person name="Zhu X."/>
        </authorList>
    </citation>
    <scope>NUCLEOTIDE SEQUENCE [LARGE SCALE GENOMIC DNA]</scope>
    <source>
        <strain evidence="11">XCY_ONT2</strain>
    </source>
</reference>
<protein>
    <recommendedName>
        <fullName evidence="7">Probable Ufm1-specific protease 2</fullName>
    </recommendedName>
</protein>
<feature type="domain" description="UFSP1/2/DUB catalytic" evidence="8">
    <location>
        <begin position="397"/>
        <end position="581"/>
    </location>
</feature>
<proteinExistence type="inferred from homology"/>
<dbReference type="Pfam" id="PF07910">
    <property type="entry name" value="Peptidase_C78"/>
    <property type="match status" value="1"/>
</dbReference>
<comment type="function">
    <text evidence="6">Thiol protease which recognizes and hydrolyzes the peptide bond at the C-terminal Gly of UFM1, a ubiquitin-like modifier protein bound to a number of target proteins. Does not hydrolyze SUMO1 or ISG15 ubiquitin-like proteins.</text>
</comment>
<organism evidence="11 12">
    <name type="scientific">Pyrocoelia pectoralis</name>
    <dbReference type="NCBI Taxonomy" id="417401"/>
    <lineage>
        <taxon>Eukaryota</taxon>
        <taxon>Metazoa</taxon>
        <taxon>Ecdysozoa</taxon>
        <taxon>Arthropoda</taxon>
        <taxon>Hexapoda</taxon>
        <taxon>Insecta</taxon>
        <taxon>Pterygota</taxon>
        <taxon>Neoptera</taxon>
        <taxon>Endopterygota</taxon>
        <taxon>Coleoptera</taxon>
        <taxon>Polyphaga</taxon>
        <taxon>Elateriformia</taxon>
        <taxon>Elateroidea</taxon>
        <taxon>Lampyridae</taxon>
        <taxon>Lampyrinae</taxon>
        <taxon>Pyrocoelia</taxon>
    </lineage>
</organism>
<dbReference type="FunFam" id="3.90.70.130:FF:000001">
    <property type="entry name" value="Probable Ufm1-specific protease 2"/>
    <property type="match status" value="1"/>
</dbReference>
<feature type="domain" description="UFSP2 N-terminal MPN-like" evidence="10">
    <location>
        <begin position="1"/>
        <end position="127"/>
    </location>
</feature>
<comment type="caution">
    <text evidence="11">The sequence shown here is derived from an EMBL/GenBank/DDBJ whole genome shotgun (WGS) entry which is preliminary data.</text>
</comment>
<dbReference type="Gene3D" id="3.90.70.130">
    <property type="match status" value="1"/>
</dbReference>
<dbReference type="EMBL" id="JAVRBK010000005">
    <property type="protein sequence ID" value="KAK5643406.1"/>
    <property type="molecule type" value="Genomic_DNA"/>
</dbReference>
<dbReference type="SUPFAM" id="SSF54001">
    <property type="entry name" value="Cysteine proteinases"/>
    <property type="match status" value="1"/>
</dbReference>
<evidence type="ECO:0000256" key="3">
    <source>
        <dbReference type="ARBA" id="ARBA00022786"/>
    </source>
</evidence>
<comment type="similarity">
    <text evidence="1">Belongs to the peptidase C78 family.</text>
</comment>
<dbReference type="GO" id="GO:0005783">
    <property type="term" value="C:endoplasmic reticulum"/>
    <property type="evidence" value="ECO:0007669"/>
    <property type="project" value="TreeGrafter"/>
</dbReference>